<proteinExistence type="predicted"/>
<organism evidence="3 4">
    <name type="scientific">Tuber aestivum</name>
    <name type="common">summer truffle</name>
    <dbReference type="NCBI Taxonomy" id="59557"/>
    <lineage>
        <taxon>Eukaryota</taxon>
        <taxon>Fungi</taxon>
        <taxon>Dikarya</taxon>
        <taxon>Ascomycota</taxon>
        <taxon>Pezizomycotina</taxon>
        <taxon>Pezizomycetes</taxon>
        <taxon>Pezizales</taxon>
        <taxon>Tuberaceae</taxon>
        <taxon>Tuber</taxon>
    </lineage>
</organism>
<dbReference type="InterPro" id="IPR056884">
    <property type="entry name" value="NPHP3-like_N"/>
</dbReference>
<gene>
    <name evidence="3" type="ORF">GSTUAT00004936001</name>
</gene>
<sequence>MSDEKRRVLEWLSPLTSRNRHQTVRNARADGVGDWLIDTDIFSAWSALEDRAAKPVLLCYGDPGVGKTFIT</sequence>
<reference evidence="3" key="1">
    <citation type="submission" date="2015-10" db="EMBL/GenBank/DDBJ databases">
        <authorList>
            <person name="Regsiter A."/>
            <person name="william w."/>
        </authorList>
    </citation>
    <scope>NUCLEOTIDE SEQUENCE</scope>
    <source>
        <strain evidence="3">Montdore</strain>
    </source>
</reference>
<evidence type="ECO:0000313" key="3">
    <source>
        <dbReference type="EMBL" id="CUS10973.1"/>
    </source>
</evidence>
<feature type="domain" description="Nephrocystin 3-like N-terminal" evidence="2">
    <location>
        <begin position="31"/>
        <end position="70"/>
    </location>
</feature>
<protein>
    <recommendedName>
        <fullName evidence="2">Nephrocystin 3-like N-terminal domain-containing protein</fullName>
    </recommendedName>
</protein>
<accession>A0A292PWV1</accession>
<dbReference type="AlphaFoldDB" id="A0A292PWV1"/>
<keyword evidence="4" id="KW-1185">Reference proteome</keyword>
<feature type="non-terminal residue" evidence="3">
    <location>
        <position position="71"/>
    </location>
</feature>
<name>A0A292PWV1_9PEZI</name>
<dbReference type="EMBL" id="LN891035">
    <property type="protein sequence ID" value="CUS10973.1"/>
    <property type="molecule type" value="Genomic_DNA"/>
</dbReference>
<evidence type="ECO:0000256" key="1">
    <source>
        <dbReference type="ARBA" id="ARBA00022737"/>
    </source>
</evidence>
<dbReference type="Proteomes" id="UP001412239">
    <property type="component" value="Unassembled WGS sequence"/>
</dbReference>
<keyword evidence="1" id="KW-0677">Repeat</keyword>
<dbReference type="Pfam" id="PF24883">
    <property type="entry name" value="NPHP3_N"/>
    <property type="match status" value="1"/>
</dbReference>
<evidence type="ECO:0000259" key="2">
    <source>
        <dbReference type="Pfam" id="PF24883"/>
    </source>
</evidence>
<dbReference type="PANTHER" id="PTHR10039">
    <property type="entry name" value="AMELOGENIN"/>
    <property type="match status" value="1"/>
</dbReference>
<evidence type="ECO:0000313" key="4">
    <source>
        <dbReference type="Proteomes" id="UP001412239"/>
    </source>
</evidence>